<organism evidence="2 3">
    <name type="scientific">Streptomyces yanii</name>
    <dbReference type="NCBI Taxonomy" id="78510"/>
    <lineage>
        <taxon>Bacteria</taxon>
        <taxon>Bacillati</taxon>
        <taxon>Actinomycetota</taxon>
        <taxon>Actinomycetes</taxon>
        <taxon>Kitasatosporales</taxon>
        <taxon>Streptomycetaceae</taxon>
        <taxon>Streptomyces</taxon>
    </lineage>
</organism>
<protein>
    <submittedName>
        <fullName evidence="2">DUF397 domain-containing protein</fullName>
    </submittedName>
</protein>
<comment type="caution">
    <text evidence="2">The sequence shown here is derived from an EMBL/GenBank/DDBJ whole genome shotgun (WGS) entry which is preliminary data.</text>
</comment>
<evidence type="ECO:0000313" key="3">
    <source>
        <dbReference type="Proteomes" id="UP001589710"/>
    </source>
</evidence>
<accession>A0ABV5R3A1</accession>
<gene>
    <name evidence="2" type="ORF">ACFFTL_05210</name>
</gene>
<feature type="domain" description="DUF397" evidence="1">
    <location>
        <begin position="12"/>
        <end position="51"/>
    </location>
</feature>
<evidence type="ECO:0000313" key="2">
    <source>
        <dbReference type="EMBL" id="MFB9571762.1"/>
    </source>
</evidence>
<keyword evidence="3" id="KW-1185">Reference proteome</keyword>
<dbReference type="Proteomes" id="UP001589710">
    <property type="component" value="Unassembled WGS sequence"/>
</dbReference>
<sequence length="59" mass="6123">MRTSLTSDLAALQWRKSSHSDSEGGECLEAADGFAAVAHPCAAAHTITVRASPILRASV</sequence>
<dbReference type="Pfam" id="PF04149">
    <property type="entry name" value="DUF397"/>
    <property type="match status" value="1"/>
</dbReference>
<reference evidence="2 3" key="1">
    <citation type="submission" date="2024-09" db="EMBL/GenBank/DDBJ databases">
        <authorList>
            <person name="Sun Q."/>
            <person name="Mori K."/>
        </authorList>
    </citation>
    <scope>NUCLEOTIDE SEQUENCE [LARGE SCALE GENOMIC DNA]</scope>
    <source>
        <strain evidence="2 3">JCM 3331</strain>
    </source>
</reference>
<proteinExistence type="predicted"/>
<dbReference type="EMBL" id="JBHMCG010000020">
    <property type="protein sequence ID" value="MFB9571762.1"/>
    <property type="molecule type" value="Genomic_DNA"/>
</dbReference>
<evidence type="ECO:0000259" key="1">
    <source>
        <dbReference type="Pfam" id="PF04149"/>
    </source>
</evidence>
<name>A0ABV5R3A1_9ACTN</name>
<dbReference type="InterPro" id="IPR007278">
    <property type="entry name" value="DUF397"/>
</dbReference>
<dbReference type="RefSeq" id="WP_345509983.1">
    <property type="nucleotide sequence ID" value="NZ_BAAAXD010000005.1"/>
</dbReference>